<comment type="caution">
    <text evidence="2">The sequence shown here is derived from an EMBL/GenBank/DDBJ whole genome shotgun (WGS) entry which is preliminary data.</text>
</comment>
<feature type="compositionally biased region" description="Polar residues" evidence="1">
    <location>
        <begin position="206"/>
        <end position="215"/>
    </location>
</feature>
<evidence type="ECO:0000313" key="2">
    <source>
        <dbReference type="EMBL" id="PNV57951.1"/>
    </source>
</evidence>
<evidence type="ECO:0000256" key="1">
    <source>
        <dbReference type="SAM" id="MobiDB-lite"/>
    </source>
</evidence>
<feature type="region of interest" description="Disordered" evidence="1">
    <location>
        <begin position="84"/>
        <end position="215"/>
    </location>
</feature>
<feature type="compositionally biased region" description="Acidic residues" evidence="1">
    <location>
        <begin position="127"/>
        <end position="139"/>
    </location>
</feature>
<accession>A0A2K2TIM9</accession>
<reference evidence="2 3" key="1">
    <citation type="submission" date="2018-01" db="EMBL/GenBank/DDBJ databases">
        <title>Draft genome sequence of the feruloyl esterase-producing strain Lactobacillus fermentum CRL 1446, isolated from artisanal goat milk cheese.</title>
        <authorList>
            <person name="Abeijon Mukdsi M.C."/>
            <person name="Saavedra L."/>
            <person name="Gauffin Cano M.P."/>
            <person name="Hebert E.M."/>
            <person name="Medina R.B."/>
        </authorList>
    </citation>
    <scope>NUCLEOTIDE SEQUENCE [LARGE SCALE GENOMIC DNA]</scope>
    <source>
        <strain evidence="2 3">CRL 1446</strain>
    </source>
</reference>
<evidence type="ECO:0000313" key="3">
    <source>
        <dbReference type="Proteomes" id="UP000236514"/>
    </source>
</evidence>
<feature type="compositionally biased region" description="Basic and acidic residues" evidence="1">
    <location>
        <begin position="191"/>
        <end position="204"/>
    </location>
</feature>
<dbReference type="RefSeq" id="WP_103205451.1">
    <property type="nucleotide sequence ID" value="NZ_JAHBRU010000143.1"/>
</dbReference>
<sequence>MLVFHATLEKRGATTNATQRITWQTEVGKLFAVVNNDDWNRFFLVDGQQPVDGSHWKLTYSAEPIHPWGGVALVLADAEVIPEEATPAPKPEVTDKTGQATDTDSEDDSKEEKATRNEDENTKATDLADDGTGEDTDPDNLDKQEDNKDDDDGMRKAEIGVSGTPGDSNYNVLKQPFENSLKPVQKQLTDLNRKVARNEKELARVKNQSSSDPKA</sequence>
<protein>
    <submittedName>
        <fullName evidence="2">Uncharacterized protein</fullName>
    </submittedName>
</protein>
<organism evidence="2 3">
    <name type="scientific">Limosilactobacillus fermentum</name>
    <name type="common">Lactobacillus fermentum</name>
    <dbReference type="NCBI Taxonomy" id="1613"/>
    <lineage>
        <taxon>Bacteria</taxon>
        <taxon>Bacillati</taxon>
        <taxon>Bacillota</taxon>
        <taxon>Bacilli</taxon>
        <taxon>Lactobacillales</taxon>
        <taxon>Lactobacillaceae</taxon>
        <taxon>Limosilactobacillus</taxon>
    </lineage>
</organism>
<proteinExistence type="predicted"/>
<dbReference type="AlphaFoldDB" id="A0A2K2TIM9"/>
<gene>
    <name evidence="2" type="ORF">C1Y38_05620</name>
</gene>
<dbReference type="EMBL" id="POTQ01000009">
    <property type="protein sequence ID" value="PNV57951.1"/>
    <property type="molecule type" value="Genomic_DNA"/>
</dbReference>
<dbReference type="Proteomes" id="UP000236514">
    <property type="component" value="Unassembled WGS sequence"/>
</dbReference>
<name>A0A2K2TIM9_LIMFE</name>
<feature type="compositionally biased region" description="Basic and acidic residues" evidence="1">
    <location>
        <begin position="110"/>
        <end position="123"/>
    </location>
</feature>